<evidence type="ECO:0000313" key="1">
    <source>
        <dbReference type="EMBL" id="CAI3971334.1"/>
    </source>
</evidence>
<name>A0A9N6WZQ6_9CAUD</name>
<gene>
    <name evidence="1" type="ORF">VAC51_00016</name>
</gene>
<reference evidence="1" key="1">
    <citation type="submission" date="2022-10" db="EMBL/GenBank/DDBJ databases">
        <authorList>
            <person name="Meaden S."/>
        </authorList>
    </citation>
    <scope>NUCLEOTIDE SEQUENCE</scope>
</reference>
<proteinExistence type="predicted"/>
<sequence length="68" mass="7586">MPALKADCRCEPSFTCGHCLRNMKPWHWTPSDPAQPKAHVCTGLCGACCLPDPGRREPFVARYQRGKT</sequence>
<dbReference type="EMBL" id="OX359471">
    <property type="protein sequence ID" value="CAI3971334.1"/>
    <property type="molecule type" value="Genomic_DNA"/>
</dbReference>
<protein>
    <submittedName>
        <fullName evidence="1">Uncharacterized protein</fullName>
    </submittedName>
</protein>
<organism evidence="1">
    <name type="scientific">Variovorax phage VAC_51</name>
    <dbReference type="NCBI Taxonomy" id="2985242"/>
    <lineage>
        <taxon>Viruses</taxon>
        <taxon>Duplodnaviria</taxon>
        <taxon>Heunggongvirae</taxon>
        <taxon>Uroviricota</taxon>
        <taxon>Caudoviricetes</taxon>
        <taxon>Autographivirales</taxon>
        <taxon>Autoscriptoviridae</taxon>
        <taxon>Trelivelvirus</taxon>
        <taxon>Trelivelvirus VAC51</taxon>
    </lineage>
</organism>
<accession>A0A9N6WZQ6</accession>